<comment type="similarity">
    <text evidence="2">Belongs to the peptidase M50B family.</text>
</comment>
<dbReference type="PANTHER" id="PTHR39188">
    <property type="entry name" value="MEMBRANE-ASSOCIATED ZINC METALLOPROTEASE M50B"/>
    <property type="match status" value="1"/>
</dbReference>
<dbReference type="PANTHER" id="PTHR39188:SF3">
    <property type="entry name" value="STAGE IV SPORULATION PROTEIN FB"/>
    <property type="match status" value="1"/>
</dbReference>
<evidence type="ECO:0000313" key="8">
    <source>
        <dbReference type="EMBL" id="SEH76294.1"/>
    </source>
</evidence>
<evidence type="ECO:0000256" key="4">
    <source>
        <dbReference type="ARBA" id="ARBA00022801"/>
    </source>
</evidence>
<reference evidence="8 9" key="1">
    <citation type="submission" date="2016-10" db="EMBL/GenBank/DDBJ databases">
        <authorList>
            <person name="de Groot N.N."/>
        </authorList>
    </citation>
    <scope>NUCLEOTIDE SEQUENCE [LARGE SCALE GENOMIC DNA]</scope>
    <source>
        <strain evidence="8 9">YAD2003</strain>
    </source>
</reference>
<evidence type="ECO:0000256" key="3">
    <source>
        <dbReference type="ARBA" id="ARBA00022670"/>
    </source>
</evidence>
<keyword evidence="3" id="KW-0645">Protease</keyword>
<organism evidence="8 9">
    <name type="scientific">Ruminococcus flavefaciens</name>
    <dbReference type="NCBI Taxonomy" id="1265"/>
    <lineage>
        <taxon>Bacteria</taxon>
        <taxon>Bacillati</taxon>
        <taxon>Bacillota</taxon>
        <taxon>Clostridia</taxon>
        <taxon>Eubacteriales</taxon>
        <taxon>Oscillospiraceae</taxon>
        <taxon>Ruminococcus</taxon>
    </lineage>
</organism>
<keyword evidence="7" id="KW-0472">Membrane</keyword>
<evidence type="ECO:0000256" key="6">
    <source>
        <dbReference type="ARBA" id="ARBA00023049"/>
    </source>
</evidence>
<gene>
    <name evidence="8" type="ORF">SAMN02910265_02543</name>
</gene>
<evidence type="ECO:0000256" key="5">
    <source>
        <dbReference type="ARBA" id="ARBA00022833"/>
    </source>
</evidence>
<feature type="transmembrane region" description="Helical" evidence="7">
    <location>
        <begin position="163"/>
        <end position="181"/>
    </location>
</feature>
<proteinExistence type="inferred from homology"/>
<keyword evidence="6" id="KW-0482">Metalloprotease</keyword>
<keyword evidence="5" id="KW-0862">Zinc</keyword>
<dbReference type="GO" id="GO:0006508">
    <property type="term" value="P:proteolysis"/>
    <property type="evidence" value="ECO:0007669"/>
    <property type="project" value="UniProtKB-KW"/>
</dbReference>
<feature type="transmembrane region" description="Helical" evidence="7">
    <location>
        <begin position="136"/>
        <end position="157"/>
    </location>
</feature>
<evidence type="ECO:0008006" key="10">
    <source>
        <dbReference type="Google" id="ProtNLM"/>
    </source>
</evidence>
<feature type="transmembrane region" description="Helical" evidence="7">
    <location>
        <begin position="74"/>
        <end position="93"/>
    </location>
</feature>
<feature type="transmembrane region" description="Helical" evidence="7">
    <location>
        <begin position="40"/>
        <end position="62"/>
    </location>
</feature>
<accession>A0A1H6KWE8</accession>
<evidence type="ECO:0000256" key="2">
    <source>
        <dbReference type="ARBA" id="ARBA00007931"/>
    </source>
</evidence>
<dbReference type="GO" id="GO:0008237">
    <property type="term" value="F:metallopeptidase activity"/>
    <property type="evidence" value="ECO:0007669"/>
    <property type="project" value="UniProtKB-KW"/>
</dbReference>
<name>A0A1H6KWE8_RUMFL</name>
<keyword evidence="7" id="KW-0812">Transmembrane</keyword>
<evidence type="ECO:0000256" key="1">
    <source>
        <dbReference type="ARBA" id="ARBA00001947"/>
    </source>
</evidence>
<comment type="cofactor">
    <cofactor evidence="1">
        <name>Zn(2+)</name>
        <dbReference type="ChEBI" id="CHEBI:29105"/>
    </cofactor>
</comment>
<evidence type="ECO:0000256" key="7">
    <source>
        <dbReference type="SAM" id="Phobius"/>
    </source>
</evidence>
<feature type="transmembrane region" description="Helical" evidence="7">
    <location>
        <begin position="7"/>
        <end position="28"/>
    </location>
</feature>
<dbReference type="EMBL" id="FNWV01000010">
    <property type="protein sequence ID" value="SEH76294.1"/>
    <property type="molecule type" value="Genomic_DNA"/>
</dbReference>
<keyword evidence="4" id="KW-0378">Hydrolase</keyword>
<dbReference type="Proteomes" id="UP000183190">
    <property type="component" value="Unassembled WGS sequence"/>
</dbReference>
<dbReference type="AlphaFoldDB" id="A0A1H6KWE8"/>
<protein>
    <recommendedName>
        <fullName evidence="10">Peptidase family M50</fullName>
    </recommendedName>
</protein>
<sequence>MRIHFSFLVFNALIFLMRSCGLVLSFYAVCLLHEAGHLIALRHTGGSISTVDISGAGIVIGTRKDGSISDKSRLYVLLAGPAANILLYVLLSICGYHRSLAQLNLIVAVYNMLPYRSLDGGAIISLLSVGTVRERAVMHILTAVKLLMIALSAAAVYYCGREVFPLLAASLALFIGDIISLR</sequence>
<keyword evidence="7" id="KW-1133">Transmembrane helix</keyword>
<evidence type="ECO:0000313" key="9">
    <source>
        <dbReference type="Proteomes" id="UP000183190"/>
    </source>
</evidence>